<dbReference type="AlphaFoldDB" id="A0A937AAJ7"/>
<dbReference type="RefSeq" id="WP_201919816.1">
    <property type="nucleotide sequence ID" value="NZ_JAERQG010000002.1"/>
</dbReference>
<sequence length="139" mass="15910">MTTELIFETDADFDNLTYDKNAGSWTFLFTDNIYASSTGFWRLLKSKVIQEVSLDHGHQFGLTKPLDLTKRIREELTGKKLTRIKVDKDTGDLTLTLTEGYEIEIFTASTGYETYDFTVDNKQYIGLGRGEDIAIMEQE</sequence>
<organism evidence="1 2">
    <name type="scientific">Marivirga atlantica</name>
    <dbReference type="NCBI Taxonomy" id="1548457"/>
    <lineage>
        <taxon>Bacteria</taxon>
        <taxon>Pseudomonadati</taxon>
        <taxon>Bacteroidota</taxon>
        <taxon>Cytophagia</taxon>
        <taxon>Cytophagales</taxon>
        <taxon>Marivirgaceae</taxon>
        <taxon>Marivirga</taxon>
    </lineage>
</organism>
<evidence type="ECO:0000313" key="2">
    <source>
        <dbReference type="Proteomes" id="UP000642920"/>
    </source>
</evidence>
<reference evidence="1" key="1">
    <citation type="submission" date="2021-01" db="EMBL/GenBank/DDBJ databases">
        <title>Marivirga sp. nov., isolated from intertidal surface sediments.</title>
        <authorList>
            <person name="Zhang M."/>
        </authorList>
    </citation>
    <scope>NUCLEOTIDE SEQUENCE</scope>
    <source>
        <strain evidence="1">SM1354</strain>
    </source>
</reference>
<keyword evidence="2" id="KW-1185">Reference proteome</keyword>
<proteinExistence type="predicted"/>
<gene>
    <name evidence="1" type="ORF">JKP34_08650</name>
</gene>
<dbReference type="Proteomes" id="UP000642920">
    <property type="component" value="Unassembled WGS sequence"/>
</dbReference>
<accession>A0A937AAJ7</accession>
<name>A0A937AAJ7_9BACT</name>
<protein>
    <submittedName>
        <fullName evidence="1">Uncharacterized protein</fullName>
    </submittedName>
</protein>
<evidence type="ECO:0000313" key="1">
    <source>
        <dbReference type="EMBL" id="MBL0765315.1"/>
    </source>
</evidence>
<comment type="caution">
    <text evidence="1">The sequence shown here is derived from an EMBL/GenBank/DDBJ whole genome shotgun (WGS) entry which is preliminary data.</text>
</comment>
<dbReference type="EMBL" id="JAERQG010000002">
    <property type="protein sequence ID" value="MBL0765315.1"/>
    <property type="molecule type" value="Genomic_DNA"/>
</dbReference>